<evidence type="ECO:0000313" key="4">
    <source>
        <dbReference type="EMBL" id="MFB9886803.1"/>
    </source>
</evidence>
<dbReference type="RefSeq" id="WP_051527545.1">
    <property type="nucleotide sequence ID" value="NZ_JAUESS010000001.1"/>
</dbReference>
<evidence type="ECO:0000259" key="3">
    <source>
        <dbReference type="PROSITE" id="PS51371"/>
    </source>
</evidence>
<proteinExistence type="predicted"/>
<dbReference type="Gene3D" id="3.10.580.10">
    <property type="entry name" value="CBS-domain"/>
    <property type="match status" value="1"/>
</dbReference>
<dbReference type="EMBL" id="JBHLZN010000003">
    <property type="protein sequence ID" value="MFB9886803.1"/>
    <property type="molecule type" value="Genomic_DNA"/>
</dbReference>
<dbReference type="PROSITE" id="PS51371">
    <property type="entry name" value="CBS"/>
    <property type="match status" value="2"/>
</dbReference>
<dbReference type="InterPro" id="IPR046342">
    <property type="entry name" value="CBS_dom_sf"/>
</dbReference>
<organism evidence="4 5">
    <name type="scientific">Balneatrix alpica</name>
    <dbReference type="NCBI Taxonomy" id="75684"/>
    <lineage>
        <taxon>Bacteria</taxon>
        <taxon>Pseudomonadati</taxon>
        <taxon>Pseudomonadota</taxon>
        <taxon>Gammaproteobacteria</taxon>
        <taxon>Oceanospirillales</taxon>
        <taxon>Balneatrichaceae</taxon>
        <taxon>Balneatrix</taxon>
    </lineage>
</organism>
<keyword evidence="1 2" id="KW-0129">CBS domain</keyword>
<feature type="domain" description="CBS" evidence="3">
    <location>
        <begin position="8"/>
        <end position="68"/>
    </location>
</feature>
<evidence type="ECO:0000313" key="5">
    <source>
        <dbReference type="Proteomes" id="UP001589628"/>
    </source>
</evidence>
<dbReference type="PANTHER" id="PTHR43080:SF2">
    <property type="entry name" value="CBS DOMAIN-CONTAINING PROTEIN"/>
    <property type="match status" value="1"/>
</dbReference>
<dbReference type="Proteomes" id="UP001589628">
    <property type="component" value="Unassembled WGS sequence"/>
</dbReference>
<dbReference type="PANTHER" id="PTHR43080">
    <property type="entry name" value="CBS DOMAIN-CONTAINING PROTEIN CBSX3, MITOCHONDRIAL"/>
    <property type="match status" value="1"/>
</dbReference>
<feature type="domain" description="CBS" evidence="3">
    <location>
        <begin position="84"/>
        <end position="140"/>
    </location>
</feature>
<protein>
    <submittedName>
        <fullName evidence="4">HPP family protein</fullName>
    </submittedName>
</protein>
<dbReference type="SUPFAM" id="SSF54631">
    <property type="entry name" value="CBS-domain pair"/>
    <property type="match status" value="1"/>
</dbReference>
<dbReference type="InterPro" id="IPR051257">
    <property type="entry name" value="Diverse_CBS-Domain"/>
</dbReference>
<evidence type="ECO:0000256" key="1">
    <source>
        <dbReference type="ARBA" id="ARBA00023122"/>
    </source>
</evidence>
<reference evidence="4 5" key="1">
    <citation type="submission" date="2024-09" db="EMBL/GenBank/DDBJ databases">
        <authorList>
            <person name="Sun Q."/>
            <person name="Mori K."/>
        </authorList>
    </citation>
    <scope>NUCLEOTIDE SEQUENCE [LARGE SCALE GENOMIC DNA]</scope>
    <source>
        <strain evidence="4 5">ATCC 51285</strain>
    </source>
</reference>
<dbReference type="Pfam" id="PF00571">
    <property type="entry name" value="CBS"/>
    <property type="match status" value="2"/>
</dbReference>
<accession>A0ABV5ZC13</accession>
<dbReference type="InterPro" id="IPR000644">
    <property type="entry name" value="CBS_dom"/>
</dbReference>
<comment type="caution">
    <text evidence="4">The sequence shown here is derived from an EMBL/GenBank/DDBJ whole genome shotgun (WGS) entry which is preliminary data.</text>
</comment>
<evidence type="ECO:0000256" key="2">
    <source>
        <dbReference type="PROSITE-ProRule" id="PRU00703"/>
    </source>
</evidence>
<name>A0ABV5ZC13_9GAMM</name>
<dbReference type="SMART" id="SM00116">
    <property type="entry name" value="CBS"/>
    <property type="match status" value="2"/>
</dbReference>
<keyword evidence="5" id="KW-1185">Reference proteome</keyword>
<gene>
    <name evidence="4" type="ORF">ACFFLH_10295</name>
</gene>
<sequence>MKTVAELMSTKLQLLKETDTLAHARDLMRQYNIRNLPVVASDGQTFAGIISQRAILKESFRLVSQHGVAGMAEQESMILVAEVMARDVITATPETTLVTAGRYCMENKHGCLPILNDQGHLMGLITPSDYVRLCVEMLEKKETQAAKRRAKKHPQA</sequence>